<comment type="caution">
    <text evidence="5">The sequence shown here is derived from an EMBL/GenBank/DDBJ whole genome shotgun (WGS) entry which is preliminary data.</text>
</comment>
<dbReference type="InterPro" id="IPR018247">
    <property type="entry name" value="EF_Hand_1_Ca_BS"/>
</dbReference>
<name>A0A934VDC4_9BACT</name>
<dbReference type="GO" id="GO:0071966">
    <property type="term" value="P:fungal-type cell wall polysaccharide metabolic process"/>
    <property type="evidence" value="ECO:0007669"/>
    <property type="project" value="TreeGrafter"/>
</dbReference>
<dbReference type="InterPro" id="IPR013425">
    <property type="entry name" value="Autotrns_rpt"/>
</dbReference>
<dbReference type="GO" id="GO:0016020">
    <property type="term" value="C:membrane"/>
    <property type="evidence" value="ECO:0007669"/>
    <property type="project" value="InterPro"/>
</dbReference>
<evidence type="ECO:0000313" key="6">
    <source>
        <dbReference type="Proteomes" id="UP000600139"/>
    </source>
</evidence>
<dbReference type="SUPFAM" id="SSF49313">
    <property type="entry name" value="Cadherin-like"/>
    <property type="match status" value="1"/>
</dbReference>
<dbReference type="PROSITE" id="PS00018">
    <property type="entry name" value="EF_HAND_1"/>
    <property type="match status" value="1"/>
</dbReference>
<dbReference type="SMART" id="SM00560">
    <property type="entry name" value="LamGL"/>
    <property type="match status" value="1"/>
</dbReference>
<dbReference type="SUPFAM" id="SSF49899">
    <property type="entry name" value="Concanavalin A-like lectins/glucanases"/>
    <property type="match status" value="1"/>
</dbReference>
<dbReference type="InterPro" id="IPR024655">
    <property type="entry name" value="Asl1_glyco_hydro_catalytic"/>
</dbReference>
<sequence>MIRHFFLLACAVLFFSGHVHGHTLTLANDSQSFATLSGTTVTMTGRSELRITGNTAPITGCVIHLNSPDSWFFMTTVRPATVSSSYLSQVRVNGAAAVLNTNCRVVEYGDGTVVIPHASTFAPLQVFSGSYFTGSSMQLTNYTAYNDSSLGVLANNVSSFKLKRGYTATLAQNASGTGMSRNYVAQDGDIEVAVMPSGMNDSVSFIRIFPWRWVTKKGSCDVDPTALNATWHYNWNIDKNSALNWEYVAIKQQPHWPSLAQDWKARGVNHVLGLNEPNNPVEDSYKNLTPVGSVDDAVARMPDLLGTGLRVGAPAVTDGGYSWIVDFVNKANTAGHRIDFVPVHYYRSSSGNNPTTAANSMYAFLKSIHDATGKPIWVTEFNNGANWTDNAHDPNTDQNKNVIEAMMNMMDSTPWIERYAVYSNVEWFRKTNYDDGSLTPMGVMYRDRAAPIAYLQEIPVVSTSSGAFHSFENNAQDGSAYGNSAILKGQANFDAGHTGQALELSGAAANNDHVLLSDRLGDSTDFSFGAWVYPTSGSQWQRIFDLGSGTETYMFLSPISGSGNLRFAMRSNGGSEQQLNHTVPLPLNTWTHVAVTISGNTGKLFVNGALVNTNTAMTINPVDLGTNANYLGKSQFAADPLFAGKLDDVAFYPHALTDAQVAAMPANTPPEFTNPTINGGAATQSVAYTGNIAGSATDADAGEALVYTKISGPAWLNVATNGALSGTPTMNDAGAEEFVLHVTDRAGANDVAVLTITLPVIIGNGTWATDADGTWSDATKWTGAFPANGETYSANFSTLNITADRTVMLDTSRSIGSLVFGDTSGAQNWTLLSSEGKDLRLATTPVITVVQNTATISASLAGTAGFTKTGTGTLVLNGDNSLAGTLNIDTSSTTVNEGVVRLANPNAASSLTGIQIRNNNSGASTLELDGTSGDVTTLPAAALSLSGRGNIIPAIRNLAGDNTLGGTITLQSGGGTYTFQSDAGVLNLAAITSNAPASARALTFQGAGNFSIGGLISNGTTTAGIAVVKTGTGGLHLGGTNTFTGDLTIGGGIVTAGTGQGSTPAASNLGALQPAANRNITVNAGATLSLIGGNVLGTGGSTNTLANNTLVLNAGGLFLTGLDGPDTGWWNKIGSVNLNGGTMRIGSGANPTNFQGLALVGTVTAGGSTPSLIENLPSSNATANGIHLGQNATAGQSITFNVADVTAGPAADLTISAKLLNTSANLVASGLVKSGAGTLLLAGENAYTGPTTVSAGALYVGGGTTTSSTTVASSATLGGSGTVGGVTLQSGANLAPGVNGIGTLAANGNVVLQSGSATRMELNKITATADKLTVNGTLTLGGGLHVTNLGGTLAGGDSFTLFQANTIAGSFSSVSLPALATGLTWNTSALTSGVIRIDSDYSYWSASHPFGPGENGPASDPDADGMVNSIEWLLGADPLGPDSSLLPKSGIRTLTTAEYPAAAAGKTYLTLTARVRKSLPGHMLIPQANTDLEQLDTPASSGNVASFLVRDLGEFEERTWIFTQDVTGGRGFMRLKLVGQD</sequence>
<dbReference type="Gene3D" id="3.20.20.80">
    <property type="entry name" value="Glycosidases"/>
    <property type="match status" value="1"/>
</dbReference>
<dbReference type="SUPFAM" id="SSF51126">
    <property type="entry name" value="Pectin lyase-like"/>
    <property type="match status" value="1"/>
</dbReference>
<dbReference type="Pfam" id="PF11790">
    <property type="entry name" value="Glyco_hydro_cc"/>
    <property type="match status" value="1"/>
</dbReference>
<feature type="signal peptide" evidence="3">
    <location>
        <begin position="1"/>
        <end position="21"/>
    </location>
</feature>
<dbReference type="InterPro" id="IPR013783">
    <property type="entry name" value="Ig-like_fold"/>
</dbReference>
<reference evidence="5" key="1">
    <citation type="submission" date="2021-01" db="EMBL/GenBank/DDBJ databases">
        <title>Modified the classification status of verrucomicrobia.</title>
        <authorList>
            <person name="Feng X."/>
        </authorList>
    </citation>
    <scope>NUCLEOTIDE SEQUENCE</scope>
    <source>
        <strain evidence="5">JCM 18052</strain>
    </source>
</reference>
<dbReference type="Pfam" id="PF12951">
    <property type="entry name" value="PATR"/>
    <property type="match status" value="3"/>
</dbReference>
<protein>
    <submittedName>
        <fullName evidence="5">Autotransporter-associated beta strand repeat-containing protein</fullName>
    </submittedName>
</protein>
<dbReference type="EMBL" id="JAENIK010000012">
    <property type="protein sequence ID" value="MBK1817419.1"/>
    <property type="molecule type" value="Genomic_DNA"/>
</dbReference>
<evidence type="ECO:0000313" key="5">
    <source>
        <dbReference type="EMBL" id="MBK1817419.1"/>
    </source>
</evidence>
<dbReference type="PANTHER" id="PTHR34154">
    <property type="entry name" value="ALKALI-SENSITIVE LINKAGE PROTEIN 1"/>
    <property type="match status" value="1"/>
</dbReference>
<evidence type="ECO:0000256" key="1">
    <source>
        <dbReference type="ARBA" id="ARBA00022729"/>
    </source>
</evidence>
<dbReference type="InterPro" id="IPR015919">
    <property type="entry name" value="Cadherin-like_sf"/>
</dbReference>
<dbReference type="Gene3D" id="2.60.20.10">
    <property type="entry name" value="Crystallins"/>
    <property type="match status" value="1"/>
</dbReference>
<proteinExistence type="predicted"/>
<dbReference type="InterPro" id="IPR006558">
    <property type="entry name" value="LamG-like"/>
</dbReference>
<dbReference type="Proteomes" id="UP000600139">
    <property type="component" value="Unassembled WGS sequence"/>
</dbReference>
<dbReference type="NCBIfam" id="TIGR02601">
    <property type="entry name" value="autotrns_rpt"/>
    <property type="match status" value="2"/>
</dbReference>
<feature type="domain" description="LamG-like jellyroll fold" evidence="4">
    <location>
        <begin position="524"/>
        <end position="659"/>
    </location>
</feature>
<dbReference type="InterPro" id="IPR013320">
    <property type="entry name" value="ConA-like_dom_sf"/>
</dbReference>
<keyword evidence="6" id="KW-1185">Reference proteome</keyword>
<dbReference type="InterPro" id="IPR017853">
    <property type="entry name" value="GH"/>
</dbReference>
<feature type="chain" id="PRO_5038057992" evidence="3">
    <location>
        <begin position="22"/>
        <end position="1541"/>
    </location>
</feature>
<dbReference type="Gene3D" id="2.60.40.10">
    <property type="entry name" value="Immunoglobulins"/>
    <property type="match status" value="1"/>
</dbReference>
<evidence type="ECO:0000256" key="2">
    <source>
        <dbReference type="ARBA" id="ARBA00023157"/>
    </source>
</evidence>
<keyword evidence="1 3" id="KW-0732">Signal</keyword>
<dbReference type="Gene3D" id="2.60.120.200">
    <property type="match status" value="1"/>
</dbReference>
<dbReference type="InterPro" id="IPR053183">
    <property type="entry name" value="ASL1"/>
</dbReference>
<dbReference type="GO" id="GO:0005509">
    <property type="term" value="F:calcium ion binding"/>
    <property type="evidence" value="ECO:0007669"/>
    <property type="project" value="InterPro"/>
</dbReference>
<dbReference type="Pfam" id="PF13385">
    <property type="entry name" value="Laminin_G_3"/>
    <property type="match status" value="1"/>
</dbReference>
<evidence type="ECO:0000256" key="3">
    <source>
        <dbReference type="SAM" id="SignalP"/>
    </source>
</evidence>
<organism evidence="5 6">
    <name type="scientific">Luteolibacter yonseiensis</name>
    <dbReference type="NCBI Taxonomy" id="1144680"/>
    <lineage>
        <taxon>Bacteria</taxon>
        <taxon>Pseudomonadati</taxon>
        <taxon>Verrucomicrobiota</taxon>
        <taxon>Verrucomicrobiia</taxon>
        <taxon>Verrucomicrobiales</taxon>
        <taxon>Verrucomicrobiaceae</taxon>
        <taxon>Luteolibacter</taxon>
    </lineage>
</organism>
<keyword evidence="2" id="KW-1015">Disulfide bond</keyword>
<dbReference type="InterPro" id="IPR011050">
    <property type="entry name" value="Pectin_lyase_fold/virulence"/>
</dbReference>
<gene>
    <name evidence="5" type="ORF">JIN84_17500</name>
</gene>
<dbReference type="RefSeq" id="WP_200352361.1">
    <property type="nucleotide sequence ID" value="NZ_BAABHZ010000001.1"/>
</dbReference>
<accession>A0A934VDC4</accession>
<dbReference type="SUPFAM" id="SSF51445">
    <property type="entry name" value="(Trans)glycosidases"/>
    <property type="match status" value="1"/>
</dbReference>
<dbReference type="PANTHER" id="PTHR34154:SF3">
    <property type="entry name" value="ALKALI-SENSITIVE LINKAGE PROTEIN 1"/>
    <property type="match status" value="1"/>
</dbReference>
<evidence type="ECO:0000259" key="4">
    <source>
        <dbReference type="SMART" id="SM00560"/>
    </source>
</evidence>